<evidence type="ECO:0000256" key="2">
    <source>
        <dbReference type="ARBA" id="ARBA00022723"/>
    </source>
</evidence>
<evidence type="ECO:0000259" key="10">
    <source>
        <dbReference type="Pfam" id="PF00294"/>
    </source>
</evidence>
<dbReference type="InterPro" id="IPR011611">
    <property type="entry name" value="PfkB_dom"/>
</dbReference>
<gene>
    <name evidence="9" type="primary">rbsK</name>
    <name evidence="11" type="ORF">QE405_003345</name>
</gene>
<dbReference type="GO" id="GO:0046872">
    <property type="term" value="F:metal ion binding"/>
    <property type="evidence" value="ECO:0007669"/>
    <property type="project" value="UniProtKB-KW"/>
</dbReference>
<keyword evidence="3 9" id="KW-0547">Nucleotide-binding</keyword>
<keyword evidence="9" id="KW-0963">Cytoplasm</keyword>
<comment type="subunit">
    <text evidence="9">Homodimer.</text>
</comment>
<dbReference type="Pfam" id="PF00294">
    <property type="entry name" value="PfkB"/>
    <property type="match status" value="1"/>
</dbReference>
<evidence type="ECO:0000256" key="4">
    <source>
        <dbReference type="ARBA" id="ARBA00022777"/>
    </source>
</evidence>
<feature type="binding site" evidence="9">
    <location>
        <position position="290"/>
    </location>
    <ligand>
        <name>K(+)</name>
        <dbReference type="ChEBI" id="CHEBI:29103"/>
    </ligand>
</feature>
<evidence type="ECO:0000313" key="11">
    <source>
        <dbReference type="EMBL" id="MDQ1106061.1"/>
    </source>
</evidence>
<dbReference type="GO" id="GO:0019303">
    <property type="term" value="P:D-ribose catabolic process"/>
    <property type="evidence" value="ECO:0007669"/>
    <property type="project" value="UniProtKB-UniRule"/>
</dbReference>
<feature type="binding site" evidence="9">
    <location>
        <begin position="228"/>
        <end position="233"/>
    </location>
    <ligand>
        <name>ATP</name>
        <dbReference type="ChEBI" id="CHEBI:30616"/>
    </ligand>
</feature>
<comment type="cofactor">
    <cofactor evidence="9">
        <name>Mg(2+)</name>
        <dbReference type="ChEBI" id="CHEBI:18420"/>
    </cofactor>
    <text evidence="9">Requires a divalent cation, most likely magnesium in vivo, as an electrophilic catalyst to aid phosphoryl group transfer. It is the chelate of the metal and the nucleotide that is the actual substrate.</text>
</comment>
<dbReference type="GO" id="GO:0005524">
    <property type="term" value="F:ATP binding"/>
    <property type="evidence" value="ECO:0007669"/>
    <property type="project" value="UniProtKB-UniRule"/>
</dbReference>
<feature type="binding site" evidence="9">
    <location>
        <position position="260"/>
    </location>
    <ligand>
        <name>substrate</name>
    </ligand>
</feature>
<comment type="activity regulation">
    <text evidence="9">Activated by a monovalent cation that binds near, but not in, the active site. The most likely occupant of the site in vivo is potassium. Ion binding induces a conformational change that may alter substrate affinity.</text>
</comment>
<keyword evidence="7 9" id="KW-0630">Potassium</keyword>
<dbReference type="HAMAP" id="MF_01987">
    <property type="entry name" value="Ribokinase"/>
    <property type="match status" value="1"/>
</dbReference>
<reference evidence="11" key="1">
    <citation type="submission" date="2023-07" db="EMBL/GenBank/DDBJ databases">
        <title>Functional and genomic diversity of the sorghum phyllosphere microbiome.</title>
        <authorList>
            <person name="Shade A."/>
        </authorList>
    </citation>
    <scope>NUCLEOTIDE SEQUENCE</scope>
    <source>
        <strain evidence="11">SORGH_AS_1067</strain>
    </source>
</reference>
<dbReference type="GO" id="GO:0004747">
    <property type="term" value="F:ribokinase activity"/>
    <property type="evidence" value="ECO:0007669"/>
    <property type="project" value="UniProtKB-UniRule"/>
</dbReference>
<dbReference type="PANTHER" id="PTHR10584">
    <property type="entry name" value="SUGAR KINASE"/>
    <property type="match status" value="1"/>
</dbReference>
<feature type="binding site" evidence="9">
    <location>
        <begin position="48"/>
        <end position="52"/>
    </location>
    <ligand>
        <name>substrate</name>
    </ligand>
</feature>
<evidence type="ECO:0000256" key="6">
    <source>
        <dbReference type="ARBA" id="ARBA00022842"/>
    </source>
</evidence>
<feature type="binding site" evidence="9">
    <location>
        <position position="150"/>
    </location>
    <ligand>
        <name>substrate</name>
    </ligand>
</feature>
<accession>A0AAJ1U7Y1</accession>
<feature type="binding site" evidence="9">
    <location>
        <position position="293"/>
    </location>
    <ligand>
        <name>K(+)</name>
        <dbReference type="ChEBI" id="CHEBI:29103"/>
    </ligand>
</feature>
<evidence type="ECO:0000256" key="1">
    <source>
        <dbReference type="ARBA" id="ARBA00022679"/>
    </source>
</evidence>
<feature type="binding site" evidence="9">
    <location>
        <position position="254"/>
    </location>
    <ligand>
        <name>K(+)</name>
        <dbReference type="ChEBI" id="CHEBI:29103"/>
    </ligand>
</feature>
<dbReference type="SUPFAM" id="SSF53613">
    <property type="entry name" value="Ribokinase-like"/>
    <property type="match status" value="1"/>
</dbReference>
<evidence type="ECO:0000256" key="5">
    <source>
        <dbReference type="ARBA" id="ARBA00022840"/>
    </source>
</evidence>
<dbReference type="AlphaFoldDB" id="A0AAJ1U7Y1"/>
<comment type="function">
    <text evidence="9">Catalyzes the phosphorylation of ribose at O-5 in a reaction requiring ATP and magnesium. The resulting D-ribose-5-phosphate can then be used either for sythesis of nucleotides, histidine, and tryptophan, or as a component of the pentose phosphate pathway.</text>
</comment>
<feature type="binding site" evidence="9">
    <location>
        <begin position="259"/>
        <end position="260"/>
    </location>
    <ligand>
        <name>ATP</name>
        <dbReference type="ChEBI" id="CHEBI:30616"/>
    </ligand>
</feature>
<feature type="binding site" evidence="9">
    <location>
        <position position="256"/>
    </location>
    <ligand>
        <name>K(+)</name>
        <dbReference type="ChEBI" id="CHEBI:29103"/>
    </ligand>
</feature>
<comment type="subcellular location">
    <subcellularLocation>
        <location evidence="9">Cytoplasm</location>
    </subcellularLocation>
</comment>
<keyword evidence="8 9" id="KW-0119">Carbohydrate metabolism</keyword>
<dbReference type="EC" id="2.7.1.15" evidence="9"/>
<comment type="caution">
    <text evidence="11">The sequence shown here is derived from an EMBL/GenBank/DDBJ whole genome shotgun (WGS) entry which is preliminary data.</text>
</comment>
<comment type="catalytic activity">
    <reaction evidence="9">
        <text>D-ribose + ATP = D-ribose 5-phosphate + ADP + H(+)</text>
        <dbReference type="Rhea" id="RHEA:13697"/>
        <dbReference type="ChEBI" id="CHEBI:15378"/>
        <dbReference type="ChEBI" id="CHEBI:30616"/>
        <dbReference type="ChEBI" id="CHEBI:47013"/>
        <dbReference type="ChEBI" id="CHEBI:78346"/>
        <dbReference type="ChEBI" id="CHEBI:456216"/>
        <dbReference type="EC" id="2.7.1.15"/>
    </reaction>
</comment>
<name>A0AAJ1U7Y1_9ACTN</name>
<dbReference type="PRINTS" id="PR00990">
    <property type="entry name" value="RIBOKINASE"/>
</dbReference>
<keyword evidence="4 9" id="KW-0418">Kinase</keyword>
<dbReference type="InterPro" id="IPR011877">
    <property type="entry name" value="Ribokinase"/>
</dbReference>
<evidence type="ECO:0000256" key="7">
    <source>
        <dbReference type="ARBA" id="ARBA00022958"/>
    </source>
</evidence>
<keyword evidence="5 9" id="KW-0067">ATP-binding</keyword>
<proteinExistence type="inferred from homology"/>
<dbReference type="Gene3D" id="3.40.1190.20">
    <property type="match status" value="1"/>
</dbReference>
<organism evidence="11 12">
    <name type="scientific">Nocardioides zeae</name>
    <dbReference type="NCBI Taxonomy" id="1457234"/>
    <lineage>
        <taxon>Bacteria</taxon>
        <taxon>Bacillati</taxon>
        <taxon>Actinomycetota</taxon>
        <taxon>Actinomycetes</taxon>
        <taxon>Propionibacteriales</taxon>
        <taxon>Nocardioidaceae</taxon>
        <taxon>Nocardioides</taxon>
    </lineage>
</organism>
<protein>
    <recommendedName>
        <fullName evidence="9">Ribokinase</fullName>
        <shortName evidence="9">RK</shortName>
        <ecNumber evidence="9">2.7.1.15</ecNumber>
    </recommendedName>
</protein>
<comment type="similarity">
    <text evidence="9">Belongs to the carbohydrate kinase PfkB family. Ribokinase subfamily.</text>
</comment>
<feature type="domain" description="Carbohydrate kinase PfkB" evidence="10">
    <location>
        <begin position="11"/>
        <end position="300"/>
    </location>
</feature>
<feature type="binding site" evidence="9">
    <location>
        <begin position="19"/>
        <end position="21"/>
    </location>
    <ligand>
        <name>substrate</name>
    </ligand>
</feature>
<feature type="binding site" evidence="9">
    <location>
        <position position="295"/>
    </location>
    <ligand>
        <name>K(+)</name>
        <dbReference type="ChEBI" id="CHEBI:29103"/>
    </ligand>
</feature>
<feature type="active site" description="Proton acceptor" evidence="9">
    <location>
        <position position="260"/>
    </location>
</feature>
<evidence type="ECO:0000256" key="9">
    <source>
        <dbReference type="HAMAP-Rule" id="MF_01987"/>
    </source>
</evidence>
<evidence type="ECO:0000313" key="12">
    <source>
        <dbReference type="Proteomes" id="UP001239215"/>
    </source>
</evidence>
<evidence type="ECO:0000256" key="3">
    <source>
        <dbReference type="ARBA" id="ARBA00022741"/>
    </source>
</evidence>
<comment type="caution">
    <text evidence="9">Lacks conserved residue(s) required for the propagation of feature annotation.</text>
</comment>
<keyword evidence="1 9" id="KW-0808">Transferase</keyword>
<evidence type="ECO:0000256" key="8">
    <source>
        <dbReference type="ARBA" id="ARBA00023277"/>
    </source>
</evidence>
<dbReference type="InterPro" id="IPR002139">
    <property type="entry name" value="Ribo/fructo_kinase"/>
</dbReference>
<dbReference type="RefSeq" id="WP_307202869.1">
    <property type="nucleotide sequence ID" value="NZ_JAUTAN010000001.1"/>
</dbReference>
<dbReference type="EMBL" id="JAUTAN010000001">
    <property type="protein sequence ID" value="MDQ1106061.1"/>
    <property type="molecule type" value="Genomic_DNA"/>
</dbReference>
<sequence>MTTSAPPSVPLVTVVGSLNVDRVVDVARLPEPGATVIGTTRSRIGPGGKGANQAAAAATFAGAPGAVAMVGAVGEDSGADLSLDDLRERGVDVAGVRRVPGVATGHATVALDAERQNLIVVDPGANAELGVDDVATDAVRDAAVVLLQLEVPTATVVAAAAHARGTVVLNPAPPPTADERDALLAHADVLVPNRGELAAMLDRPEATDVDAVVEQVRALPFSGTLVVTLGGDGALVVDGERVEHVVAPVVRPVDTTGAGDCFCGVLAVGLARGVELVAAVRAAAAGASCSVTGAGARGRLPVEADTVSPA</sequence>
<keyword evidence="6 9" id="KW-0460">Magnesium</keyword>
<dbReference type="PANTHER" id="PTHR10584:SF166">
    <property type="entry name" value="RIBOKINASE"/>
    <property type="match status" value="1"/>
</dbReference>
<keyword evidence="2 9" id="KW-0479">Metal-binding</keyword>
<dbReference type="InterPro" id="IPR029056">
    <property type="entry name" value="Ribokinase-like"/>
</dbReference>
<comment type="pathway">
    <text evidence="9">Carbohydrate metabolism; D-ribose degradation; D-ribose 5-phosphate from beta-D-ribopyranose: step 2/2.</text>
</comment>
<dbReference type="Proteomes" id="UP001239215">
    <property type="component" value="Unassembled WGS sequence"/>
</dbReference>
<feature type="binding site" evidence="9">
    <location>
        <position position="193"/>
    </location>
    <ligand>
        <name>ATP</name>
        <dbReference type="ChEBI" id="CHEBI:30616"/>
    </ligand>
</feature>
<dbReference type="GO" id="GO:0005829">
    <property type="term" value="C:cytosol"/>
    <property type="evidence" value="ECO:0007669"/>
    <property type="project" value="TreeGrafter"/>
</dbReference>